<geneLocation type="plasmid" evidence="1">
    <name>pRGFK1323</name>
</geneLocation>
<accession>A0A0H5QMA4</accession>
<keyword evidence="1" id="KW-0614">Plasmid</keyword>
<dbReference type="EMBL" id="LN853889">
    <property type="protein sequence ID" value="CRY96897.1"/>
    <property type="molecule type" value="Genomic_DNA"/>
</dbReference>
<protein>
    <submittedName>
        <fullName evidence="1">Uncharacterized protein</fullName>
    </submittedName>
</protein>
<evidence type="ECO:0000313" key="1">
    <source>
        <dbReference type="EMBL" id="CRY96897.1"/>
    </source>
</evidence>
<reference evidence="1" key="1">
    <citation type="submission" date="2015-06" db="EMBL/GenBank/DDBJ databases">
        <authorList>
            <person name="Joergensen T."/>
        </authorList>
    </citation>
    <scope>NUCLEOTIDE SEQUENCE</scope>
    <source>
        <plasmid evidence="1">pRGFK1323</plasmid>
    </source>
</reference>
<reference evidence="1" key="2">
    <citation type="submission" date="2015-07" db="EMBL/GenBank/DDBJ databases">
        <title>Plasmids, circular viruses and viroids from rat gut.</title>
        <authorList>
            <person name="Jorgensen T.J."/>
            <person name="Hansen M.A."/>
            <person name="Xu Z."/>
            <person name="Tabak M.A."/>
            <person name="Sorensen S.J."/>
            <person name="Hansen L.H."/>
        </authorList>
    </citation>
    <scope>NUCLEOTIDE SEQUENCE</scope>
    <source>
        <plasmid evidence="1">pRGFK1323</plasmid>
    </source>
</reference>
<proteinExistence type="predicted"/>
<organism evidence="1">
    <name type="scientific">uncultured prokaryote</name>
    <dbReference type="NCBI Taxonomy" id="198431"/>
    <lineage>
        <taxon>unclassified sequences</taxon>
        <taxon>environmental samples</taxon>
    </lineage>
</organism>
<sequence length="89" mass="9613">MAQTDQLTRGAIATLADLARGDSGGSFGARSLLIYAFDTSSPIHDFASLSGQHRDAAIIILDRDWAIDSDVIESIVPEIRRWHSESKAG</sequence>
<name>A0A0H5QMA4_9ZZZZ</name>
<dbReference type="AlphaFoldDB" id="A0A0H5QMA4"/>